<dbReference type="Proteomes" id="UP000193944">
    <property type="component" value="Unassembled WGS sequence"/>
</dbReference>
<dbReference type="SUPFAM" id="SSF57889">
    <property type="entry name" value="Cysteine-rich domain"/>
    <property type="match status" value="1"/>
</dbReference>
<keyword evidence="1" id="KW-0479">Metal-binding</keyword>
<dbReference type="SMART" id="SM00799">
    <property type="entry name" value="DENN"/>
    <property type="match status" value="1"/>
</dbReference>
<keyword evidence="2" id="KW-0862">Zinc</keyword>
<dbReference type="CDD" id="cd00029">
    <property type="entry name" value="C1"/>
    <property type="match status" value="1"/>
</dbReference>
<keyword evidence="3" id="KW-0175">Coiled coil</keyword>
<feature type="region of interest" description="Disordered" evidence="4">
    <location>
        <begin position="1418"/>
        <end position="1454"/>
    </location>
</feature>
<evidence type="ECO:0000259" key="6">
    <source>
        <dbReference type="PROSITE" id="PS50211"/>
    </source>
</evidence>
<keyword evidence="8" id="KW-1185">Reference proteome</keyword>
<evidence type="ECO:0000256" key="3">
    <source>
        <dbReference type="SAM" id="Coils"/>
    </source>
</evidence>
<dbReference type="GO" id="GO:0031410">
    <property type="term" value="C:cytoplasmic vesicle"/>
    <property type="evidence" value="ECO:0007669"/>
    <property type="project" value="TreeGrafter"/>
</dbReference>
<dbReference type="InterPro" id="IPR002219">
    <property type="entry name" value="PKC_DAG/PE"/>
</dbReference>
<dbReference type="PANTHER" id="PTHR12296:SF21">
    <property type="entry name" value="DENN DOMAIN-CONTAINING PROTEIN 3"/>
    <property type="match status" value="1"/>
</dbReference>
<feature type="compositionally biased region" description="Low complexity" evidence="4">
    <location>
        <begin position="116"/>
        <end position="129"/>
    </location>
</feature>
<dbReference type="GO" id="GO:0046872">
    <property type="term" value="F:metal ion binding"/>
    <property type="evidence" value="ECO:0007669"/>
    <property type="project" value="UniProtKB-KW"/>
</dbReference>
<comment type="caution">
    <text evidence="7">The sequence shown here is derived from an EMBL/GenBank/DDBJ whole genome shotgun (WGS) entry which is preliminary data.</text>
</comment>
<proteinExistence type="predicted"/>
<dbReference type="InterPro" id="IPR001194">
    <property type="entry name" value="cDENN_dom"/>
</dbReference>
<dbReference type="PROSITE" id="PS50081">
    <property type="entry name" value="ZF_DAG_PE_2"/>
    <property type="match status" value="1"/>
</dbReference>
<dbReference type="GO" id="GO:0032483">
    <property type="term" value="P:regulation of Rab protein signal transduction"/>
    <property type="evidence" value="ECO:0007669"/>
    <property type="project" value="TreeGrafter"/>
</dbReference>
<name>A0A1Y1XN49_9FUNG</name>
<dbReference type="Pfam" id="PF02141">
    <property type="entry name" value="DENN"/>
    <property type="match status" value="1"/>
</dbReference>
<feature type="domain" description="Phorbol-ester/DAG-type" evidence="5">
    <location>
        <begin position="1002"/>
        <end position="1053"/>
    </location>
</feature>
<dbReference type="InterPro" id="IPR051696">
    <property type="entry name" value="DENN_Domain_GEFs"/>
</dbReference>
<gene>
    <name evidence="7" type="ORF">BCR32DRAFT_324621</name>
</gene>
<protein>
    <submittedName>
        <fullName evidence="7">DENN-domain-containing protein</fullName>
    </submittedName>
</protein>
<dbReference type="InterPro" id="IPR046349">
    <property type="entry name" value="C1-like_sf"/>
</dbReference>
<evidence type="ECO:0000313" key="7">
    <source>
        <dbReference type="EMBL" id="ORX87152.1"/>
    </source>
</evidence>
<evidence type="ECO:0000256" key="1">
    <source>
        <dbReference type="ARBA" id="ARBA00022723"/>
    </source>
</evidence>
<organism evidence="7 8">
    <name type="scientific">Anaeromyces robustus</name>
    <dbReference type="NCBI Taxonomy" id="1754192"/>
    <lineage>
        <taxon>Eukaryota</taxon>
        <taxon>Fungi</taxon>
        <taxon>Fungi incertae sedis</taxon>
        <taxon>Chytridiomycota</taxon>
        <taxon>Chytridiomycota incertae sedis</taxon>
        <taxon>Neocallimastigomycetes</taxon>
        <taxon>Neocallimastigales</taxon>
        <taxon>Neocallimastigaceae</taxon>
        <taxon>Anaeromyces</taxon>
    </lineage>
</organism>
<dbReference type="PANTHER" id="PTHR12296">
    <property type="entry name" value="DENN DOMAIN-CONTAINING PROTEIN 4"/>
    <property type="match status" value="1"/>
</dbReference>
<reference evidence="7 8" key="2">
    <citation type="submission" date="2016-08" db="EMBL/GenBank/DDBJ databases">
        <title>Pervasive Adenine N6-methylation of Active Genes in Fungi.</title>
        <authorList>
            <consortium name="DOE Joint Genome Institute"/>
            <person name="Mondo S.J."/>
            <person name="Dannebaum R.O."/>
            <person name="Kuo R.C."/>
            <person name="Labutti K."/>
            <person name="Haridas S."/>
            <person name="Kuo A."/>
            <person name="Salamov A."/>
            <person name="Ahrendt S.R."/>
            <person name="Lipzen A."/>
            <person name="Sullivan W."/>
            <person name="Andreopoulos W.B."/>
            <person name="Clum A."/>
            <person name="Lindquist E."/>
            <person name="Daum C."/>
            <person name="Ramamoorthy G.K."/>
            <person name="Gryganskyi A."/>
            <person name="Culley D."/>
            <person name="Magnuson J.K."/>
            <person name="James T.Y."/>
            <person name="O'Malley M.A."/>
            <person name="Stajich J.E."/>
            <person name="Spatafora J.W."/>
            <person name="Visel A."/>
            <person name="Grigoriev I.V."/>
        </authorList>
    </citation>
    <scope>NUCLEOTIDE SEQUENCE [LARGE SCALE GENOMIC DNA]</scope>
    <source>
        <strain evidence="7 8">S4</strain>
    </source>
</reference>
<dbReference type="OrthoDB" id="6019893at2759"/>
<evidence type="ECO:0000256" key="4">
    <source>
        <dbReference type="SAM" id="MobiDB-lite"/>
    </source>
</evidence>
<dbReference type="Gene3D" id="3.40.50.11500">
    <property type="match status" value="1"/>
</dbReference>
<dbReference type="InterPro" id="IPR005113">
    <property type="entry name" value="uDENN_dom"/>
</dbReference>
<dbReference type="Pfam" id="PF03455">
    <property type="entry name" value="dDENN"/>
    <property type="match status" value="1"/>
</dbReference>
<dbReference type="Pfam" id="PF03456">
    <property type="entry name" value="uDENN"/>
    <property type="match status" value="1"/>
</dbReference>
<feature type="coiled-coil region" evidence="3">
    <location>
        <begin position="438"/>
        <end position="504"/>
    </location>
</feature>
<evidence type="ECO:0000259" key="5">
    <source>
        <dbReference type="PROSITE" id="PS50081"/>
    </source>
</evidence>
<feature type="region of interest" description="Disordered" evidence="4">
    <location>
        <begin position="108"/>
        <end position="147"/>
    </location>
</feature>
<dbReference type="SMART" id="SM00800">
    <property type="entry name" value="uDENN"/>
    <property type="match status" value="1"/>
</dbReference>
<dbReference type="InterPro" id="IPR005112">
    <property type="entry name" value="dDENN_dom"/>
</dbReference>
<evidence type="ECO:0000256" key="2">
    <source>
        <dbReference type="ARBA" id="ARBA00022833"/>
    </source>
</evidence>
<evidence type="ECO:0000313" key="8">
    <source>
        <dbReference type="Proteomes" id="UP000193944"/>
    </source>
</evidence>
<dbReference type="EMBL" id="MCFG01000012">
    <property type="protein sequence ID" value="ORX87152.1"/>
    <property type="molecule type" value="Genomic_DNA"/>
</dbReference>
<accession>A0A1Y1XN49</accession>
<dbReference type="SMART" id="SM00801">
    <property type="entry name" value="dDENN"/>
    <property type="match status" value="1"/>
</dbReference>
<feature type="compositionally biased region" description="Polar residues" evidence="4">
    <location>
        <begin position="1436"/>
        <end position="1454"/>
    </location>
</feature>
<dbReference type="PROSITE" id="PS50211">
    <property type="entry name" value="DENN"/>
    <property type="match status" value="1"/>
</dbReference>
<sequence>MSTYENDSITPLKIANYFFEVGLSNDESLTKQLAKQLNEECMNNRKKLKRLLSNANPDLLTENKEYLQNYKRNENFSNITESVNSLSLNNINFSTGSISSVYHSNESIESRKRNSNKNSNKSSNVNLNSDGKLQIPSEKNSKNSINSLSNTNKAVSITDIESITFDKDLPIASITQSNKELYSSNPNELNKKPHLMKSKSISKTSMSAHSLTKKVSSVSTLESLNLCVNEEDKSKISPEVLESNNTDDERNALETQFNKPEKTNYKLKTVSSMPLISNNHTIIKTSSKTTLVHEFDDNAPLAYLKYSLSKESLNSLSQPLQPQQKTSSPTINAIHPIENKYSSKLIMRYPEKDYDDNEKLTPYINMFCFPNDISLKYSLKKPYSTYHSFVNTSLIGEKSYGVCVIIYEKIKGNIKKSYEQLLNKWINENIDDNEKEYIIHIHTELEKQQEELEKTKLKLKEILYKNDFVTKEDLALHDELSKNLNEISENIKLYEEILNTLGNKRFISSENVYQPKCIGVTSSWPWYNILKDWLSIVIRETIGGFGNKICIPLERYIINILHEIPFPPPGKYEISISTSEKTLYFSQPPKNEIPLITNFSFYPTFRCLSHNNIIAITEMILGERKLIFVSSYPALLTNVTETFCSLIYPFEWKYNLIPVLPVNLLQYTHAPGPYIMGVLREYFDQLKEDLNEEACIIDIDNDIIEMGRTIDYNTGKEVELPKLPLKEKKRLLSKLNKYAIAGTKDDIITKNNLGNGKPLGVPKFMMYTYPNGDFISSSRSKIDNDSVIQKLRAQSCNNSNTNSTNSTINKKTGPIAQNDIEINDVSRYPFDFFSKKRIISENKNQTISSMPTNTETVPLENTIGENDAPTNNKRKDSVISRSFSAANLLNTNNPGHNRVYSVTTAPISDSEYLIYQNKYKNLKSNTLPHNIITTTNSITTFSESIGSKRRDGHIFKEFIPDASNFITIDNPPPLPGCSCNDLSCCNEAKNFVIVPNTNSPTSSKSQDKSFLYKNTCDICEKYLFNTNTKILKCSTCSSIIHISCLSKISCFPCISTFNQTKIQLAFVKLFRNIFKNYRKYIIPPNSNKNESTSNNILAQDNNQLEWFNTIGFIKEAEKSYQEFLTLFKDTQAFAHFTYERAEKPLIDHSIQYFDELINYKKKKSKLYSKEVSTFFTNKSDVIKKTVEATKPNQEDLEYDDILVKSEYFPDKLDERLLCEPRPCDSLLLPEDIQNINDDIQIAVTRPDNNITKKKQEYWSWFKIVKDTECQPDEPFESFKFNTDEERRNLLEKVYKSVSVVIRESTPANKDVLSSFSSERIEKKLDVLYSNVELLKRAADEQLIENNDQKELHINLKSLFELITVYEDHLAKRQQDSIIMKTATVNYDSGSSDEDITVELPQIFNNKKLLDSQRVEMTSLNSSKSSVTSPSTSNTTDQKNNINTQNTVRNQTLEQ</sequence>
<feature type="compositionally biased region" description="Low complexity" evidence="4">
    <location>
        <begin position="1418"/>
        <end position="1435"/>
    </location>
</feature>
<feature type="domain" description="UDENN" evidence="6">
    <location>
        <begin position="327"/>
        <end position="1147"/>
    </location>
</feature>
<feature type="region of interest" description="Disordered" evidence="4">
    <location>
        <begin position="849"/>
        <end position="874"/>
    </location>
</feature>
<dbReference type="InterPro" id="IPR043153">
    <property type="entry name" value="DENN_C"/>
</dbReference>
<reference evidence="7 8" key="1">
    <citation type="submission" date="2016-08" db="EMBL/GenBank/DDBJ databases">
        <title>A Parts List for Fungal Cellulosomes Revealed by Comparative Genomics.</title>
        <authorList>
            <consortium name="DOE Joint Genome Institute"/>
            <person name="Haitjema C.H."/>
            <person name="Gilmore S.P."/>
            <person name="Henske J.K."/>
            <person name="Solomon K.V."/>
            <person name="De Groot R."/>
            <person name="Kuo A."/>
            <person name="Mondo S.J."/>
            <person name="Salamov A.A."/>
            <person name="Labutti K."/>
            <person name="Zhao Z."/>
            <person name="Chiniquy J."/>
            <person name="Barry K."/>
            <person name="Brewer H.M."/>
            <person name="Purvine S.O."/>
            <person name="Wright A.T."/>
            <person name="Boxma B."/>
            <person name="Van Alen T."/>
            <person name="Hackstein J.H."/>
            <person name="Baker S.E."/>
            <person name="Grigoriev I.V."/>
            <person name="O'Malley M.A."/>
        </authorList>
    </citation>
    <scope>NUCLEOTIDE SEQUENCE [LARGE SCALE GENOMIC DNA]</scope>
    <source>
        <strain evidence="7 8">S4</strain>
    </source>
</reference>
<dbReference type="InterPro" id="IPR037516">
    <property type="entry name" value="Tripartite_DENN"/>
</dbReference>